<dbReference type="GO" id="GO:0003955">
    <property type="term" value="F:NAD(P)H dehydrogenase (quinone) activity"/>
    <property type="evidence" value="ECO:0007669"/>
    <property type="project" value="UniProtKB-EC"/>
</dbReference>
<feature type="domain" description="NADPH-dependent FMN reductase-like" evidence="4">
    <location>
        <begin position="41"/>
        <end position="189"/>
    </location>
</feature>
<evidence type="ECO:0000256" key="1">
    <source>
        <dbReference type="ARBA" id="ARBA00012648"/>
    </source>
</evidence>
<dbReference type="AlphaFoldDB" id="A0A835XJH6"/>
<dbReference type="Gene3D" id="3.40.50.360">
    <property type="match status" value="1"/>
</dbReference>
<name>A0A835XJH6_9CHLO</name>
<dbReference type="PANTHER" id="PTHR30543">
    <property type="entry name" value="CHROMATE REDUCTASE"/>
    <property type="match status" value="1"/>
</dbReference>
<dbReference type="Proteomes" id="UP000612055">
    <property type="component" value="Unassembled WGS sequence"/>
</dbReference>
<evidence type="ECO:0000256" key="2">
    <source>
        <dbReference type="ARBA" id="ARBA00047678"/>
    </source>
</evidence>
<dbReference type="InterPro" id="IPR005025">
    <property type="entry name" value="FMN_Rdtase-like_dom"/>
</dbReference>
<dbReference type="EMBL" id="JAEHOE010000177">
    <property type="protein sequence ID" value="KAG2483411.1"/>
    <property type="molecule type" value="Genomic_DNA"/>
</dbReference>
<dbReference type="InterPro" id="IPR029039">
    <property type="entry name" value="Flavoprotein-like_sf"/>
</dbReference>
<dbReference type="PANTHER" id="PTHR30543:SF21">
    <property type="entry name" value="NAD(P)H-DEPENDENT FMN REDUCTASE LOT6"/>
    <property type="match status" value="1"/>
</dbReference>
<dbReference type="InterPro" id="IPR050712">
    <property type="entry name" value="NAD(P)H-dep_reductase"/>
</dbReference>
<dbReference type="GO" id="GO:0010181">
    <property type="term" value="F:FMN binding"/>
    <property type="evidence" value="ECO:0007669"/>
    <property type="project" value="TreeGrafter"/>
</dbReference>
<proteinExistence type="predicted"/>
<evidence type="ECO:0000313" key="5">
    <source>
        <dbReference type="EMBL" id="KAG2483411.1"/>
    </source>
</evidence>
<keyword evidence="6" id="KW-1185">Reference proteome</keyword>
<dbReference type="EC" id="1.6.5.2" evidence="1"/>
<evidence type="ECO:0000313" key="6">
    <source>
        <dbReference type="Proteomes" id="UP000612055"/>
    </source>
</evidence>
<dbReference type="GO" id="GO:0005829">
    <property type="term" value="C:cytosol"/>
    <property type="evidence" value="ECO:0007669"/>
    <property type="project" value="TreeGrafter"/>
</dbReference>
<evidence type="ECO:0000256" key="3">
    <source>
        <dbReference type="ARBA" id="ARBA00048983"/>
    </source>
</evidence>
<gene>
    <name evidence="5" type="ORF">HYH03_017718</name>
</gene>
<comment type="caution">
    <text evidence="5">The sequence shown here is derived from an EMBL/GenBank/DDBJ whole genome shotgun (WGS) entry which is preliminary data.</text>
</comment>
<accession>A0A835XJH6</accession>
<comment type="catalytic activity">
    <reaction evidence="2">
        <text>a quinone + NADH + H(+) = a quinol + NAD(+)</text>
        <dbReference type="Rhea" id="RHEA:46160"/>
        <dbReference type="ChEBI" id="CHEBI:15378"/>
        <dbReference type="ChEBI" id="CHEBI:24646"/>
        <dbReference type="ChEBI" id="CHEBI:57540"/>
        <dbReference type="ChEBI" id="CHEBI:57945"/>
        <dbReference type="ChEBI" id="CHEBI:132124"/>
        <dbReference type="EC" id="1.6.5.2"/>
    </reaction>
</comment>
<organism evidence="5 6">
    <name type="scientific">Edaphochlamys debaryana</name>
    <dbReference type="NCBI Taxonomy" id="47281"/>
    <lineage>
        <taxon>Eukaryota</taxon>
        <taxon>Viridiplantae</taxon>
        <taxon>Chlorophyta</taxon>
        <taxon>core chlorophytes</taxon>
        <taxon>Chlorophyceae</taxon>
        <taxon>CS clade</taxon>
        <taxon>Chlamydomonadales</taxon>
        <taxon>Chlamydomonadales incertae sedis</taxon>
        <taxon>Edaphochlamys</taxon>
    </lineage>
</organism>
<evidence type="ECO:0000259" key="4">
    <source>
        <dbReference type="Pfam" id="PF03358"/>
    </source>
</evidence>
<dbReference type="OrthoDB" id="68575at2759"/>
<protein>
    <recommendedName>
        <fullName evidence="1">NAD(P)H dehydrogenase (quinone)</fullName>
        <ecNumber evidence="1">1.6.5.2</ecNumber>
    </recommendedName>
</protein>
<reference evidence="5" key="1">
    <citation type="journal article" date="2020" name="bioRxiv">
        <title>Comparative genomics of Chlamydomonas.</title>
        <authorList>
            <person name="Craig R.J."/>
            <person name="Hasan A.R."/>
            <person name="Ness R.W."/>
            <person name="Keightley P.D."/>
        </authorList>
    </citation>
    <scope>NUCLEOTIDE SEQUENCE</scope>
    <source>
        <strain evidence="5">CCAP 11/70</strain>
    </source>
</reference>
<dbReference type="Pfam" id="PF03358">
    <property type="entry name" value="FMN_red"/>
    <property type="match status" value="1"/>
</dbReference>
<comment type="catalytic activity">
    <reaction evidence="3">
        <text>a quinone + NADPH + H(+) = a quinol + NADP(+)</text>
        <dbReference type="Rhea" id="RHEA:46164"/>
        <dbReference type="ChEBI" id="CHEBI:15378"/>
        <dbReference type="ChEBI" id="CHEBI:24646"/>
        <dbReference type="ChEBI" id="CHEBI:57783"/>
        <dbReference type="ChEBI" id="CHEBI:58349"/>
        <dbReference type="ChEBI" id="CHEBI:132124"/>
        <dbReference type="EC" id="1.6.5.2"/>
    </reaction>
</comment>
<dbReference type="SUPFAM" id="SSF52218">
    <property type="entry name" value="Flavoproteins"/>
    <property type="match status" value="1"/>
</dbReference>
<sequence>MLLRRSASSVVARRAVLAAPARPSRSRCLATVTSASAQPIHIAAISGSLRKGSTNTGLLRAAAKNLPEGVTFEIVDIGGLPTYNDDIWQDTNDESVIPEAIRTFRAKVLKADALLFACPEYNLGVTSALKAAIDWGYCPHGPNVFDGKAAAIVGSGGGGGTARAQTQLRTMGPNMNVYFVNGPDVALKRYENPQWFSESGDLLDPKVEGSDLLDPKVEGWVKNKVADLVTLARKLKA</sequence>